<sequence>MKTLVEDYLESRASGVSSIIGKATDYLNPTTPDGLDAWQGTDPGKGWGQIMKNMSYVGAFPFNSDGTINTGTGNGIVTHVAGNANNLRPDPYTITYDGNTSPEFTYGHDRVTPFLAIPEGPGAVDLSCPLPTVITSDIQPCFNSAISAASPLVIDLSSGHTGITLTTWNASTSETFFDLNANGFAVQTAWVSGDTGLLARDLNSNGTIDSSAELFGSPTVDGFAKLAALDSNHDLRIDNNDTDWSTLVVWTDDNGDAVTQSGELHSLASLGIANIDLAGVASSTSTISGNPISHTSKVTFTGGATATIADAWFVHDNTNSYYASDYTLDVETLFLPALRGYGTLPDLTIAMSQDSDLKDLVTAFVSNFSLADFVDAVSLRSDLTDILYTWAGISNVDAHSRGPYVDGQHLAFLEHFLGTEFLLSGTNNPNPYSRAGSMLEEAYQTTFNMLSTHILLQVGAAQLFEGPVTYNAATGVVDGDMALSQDALDTLAGLAPAPGSDNAAFWVAVGRFLEDTKGIANLTGTELSWLDDAVNGTDSSLHWTDVSGLVFAEIQGSGTDDTLVGDGSANIIHGNDGNDTLSGSDGNDTLYGDAGNDTLSGNGDNDTLYGGDGNDTLYGGSGNNVLDGGAGGNILNSTTGNDTFVYGGGEDLIQDTGGTDTILLPTGVVAGDLSFKRVSTANTTNQFDDLLIEIDGAGSIQLEAHYYYTTLHSIETITFSDSSTLNLTTINPDVLLTSGNDSFTFNPSANININGFEGDDIITFQNGGTHTIDGGLGNDTLNGGYGNDTYIAGAGFDTINDAGGTDTIVIPVEFDAGDVTFYRINNSSGPTYNLVSDRKIS</sequence>
<dbReference type="PANTHER" id="PTHR39431:SF1">
    <property type="entry name" value="FRPA_C-RELATED PROTEIN"/>
    <property type="match status" value="1"/>
</dbReference>
<dbReference type="InterPro" id="IPR001343">
    <property type="entry name" value="Hemolysn_Ca-bd"/>
</dbReference>
<dbReference type="SUPFAM" id="SSF51120">
    <property type="entry name" value="beta-Roll"/>
    <property type="match status" value="2"/>
</dbReference>
<gene>
    <name evidence="3" type="ORF">HAP41_0000005250</name>
</gene>
<dbReference type="InterPro" id="IPR010566">
    <property type="entry name" value="Haemolys_ca-bd"/>
</dbReference>
<evidence type="ECO:0000313" key="3">
    <source>
        <dbReference type="EMBL" id="UPT88500.1"/>
    </source>
</evidence>
<dbReference type="AlphaFoldDB" id="A0A8T5VV34"/>
<name>A0A8T5VV34_9BRAD</name>
<evidence type="ECO:0000256" key="1">
    <source>
        <dbReference type="SAM" id="MobiDB-lite"/>
    </source>
</evidence>
<organism evidence="3 4">
    <name type="scientific">Bradyrhizobium barranii subsp. apii</name>
    <dbReference type="NCBI Taxonomy" id="2819348"/>
    <lineage>
        <taxon>Bacteria</taxon>
        <taxon>Pseudomonadati</taxon>
        <taxon>Pseudomonadota</taxon>
        <taxon>Alphaproteobacteria</taxon>
        <taxon>Hyphomicrobiales</taxon>
        <taxon>Nitrobacteraceae</taxon>
        <taxon>Bradyrhizobium</taxon>
        <taxon>Bradyrhizobium barranii</taxon>
    </lineage>
</organism>
<feature type="domain" description="Haemolysin-type calcium binding-related" evidence="2">
    <location>
        <begin position="689"/>
        <end position="728"/>
    </location>
</feature>
<dbReference type="InterPro" id="IPR011049">
    <property type="entry name" value="Serralysin-like_metalloprot_C"/>
</dbReference>
<reference evidence="3" key="2">
    <citation type="submission" date="2022-04" db="EMBL/GenBank/DDBJ databases">
        <authorList>
            <person name="Bromfield E.S.P."/>
            <person name="Cloutier S."/>
        </authorList>
    </citation>
    <scope>NUCLEOTIDE SEQUENCE</scope>
    <source>
        <strain evidence="3">1S5</strain>
    </source>
</reference>
<protein>
    <recommendedName>
        <fullName evidence="2">Haemolysin-type calcium binding-related domain-containing protein</fullName>
    </recommendedName>
</protein>
<evidence type="ECO:0000259" key="2">
    <source>
        <dbReference type="Pfam" id="PF06594"/>
    </source>
</evidence>
<dbReference type="GO" id="GO:0005509">
    <property type="term" value="F:calcium ion binding"/>
    <property type="evidence" value="ECO:0007669"/>
    <property type="project" value="InterPro"/>
</dbReference>
<dbReference type="Pfam" id="PF00353">
    <property type="entry name" value="HemolysinCabind"/>
    <property type="match status" value="3"/>
</dbReference>
<dbReference type="PRINTS" id="PR00313">
    <property type="entry name" value="CABNDNGRPT"/>
</dbReference>
<dbReference type="PANTHER" id="PTHR39431">
    <property type="entry name" value="FRPA/C-RELATED PROTEIN"/>
    <property type="match status" value="1"/>
</dbReference>
<reference evidence="3" key="1">
    <citation type="journal article" date="2017" name="Syst. Appl. Microbiol.">
        <title>Soybeans inoculated with root zone soils of Canadian native legumes harbour diverse and novel Bradyrhizobium spp. that possess agricultural potential.</title>
        <authorList>
            <person name="Bromfield E.S.P."/>
            <person name="Cloutier S."/>
            <person name="Tambong J.T."/>
            <person name="Tran Thi T.V."/>
        </authorList>
    </citation>
    <scope>NUCLEOTIDE SEQUENCE</scope>
    <source>
        <strain evidence="3">1S5</strain>
    </source>
</reference>
<dbReference type="RefSeq" id="WP_166104721.1">
    <property type="nucleotide sequence ID" value="NZ_CP096255.1"/>
</dbReference>
<evidence type="ECO:0000313" key="4">
    <source>
        <dbReference type="Proteomes" id="UP000551709"/>
    </source>
</evidence>
<feature type="compositionally biased region" description="Polar residues" evidence="1">
    <location>
        <begin position="577"/>
        <end position="587"/>
    </location>
</feature>
<dbReference type="Gene3D" id="2.150.10.10">
    <property type="entry name" value="Serralysin-like metalloprotease, C-terminal"/>
    <property type="match status" value="3"/>
</dbReference>
<dbReference type="EMBL" id="CP096255">
    <property type="protein sequence ID" value="UPT88500.1"/>
    <property type="molecule type" value="Genomic_DNA"/>
</dbReference>
<feature type="region of interest" description="Disordered" evidence="1">
    <location>
        <begin position="574"/>
        <end position="607"/>
    </location>
</feature>
<dbReference type="Proteomes" id="UP000551709">
    <property type="component" value="Chromosome"/>
</dbReference>
<proteinExistence type="predicted"/>
<accession>A0A8T5VV34</accession>
<dbReference type="Pfam" id="PF06594">
    <property type="entry name" value="HCBP_related"/>
    <property type="match status" value="1"/>
</dbReference>